<keyword evidence="2 4" id="KW-0689">Ribosomal protein</keyword>
<feature type="domain" description="Large ribosomal subunit protein uL5 C-terminal" evidence="7">
    <location>
        <begin position="84"/>
        <end position="177"/>
    </location>
</feature>
<evidence type="ECO:0000256" key="5">
    <source>
        <dbReference type="RuleBase" id="RU003930"/>
    </source>
</evidence>
<comment type="subunit">
    <text evidence="4">Part of the 50S ribosomal subunit; contacts the 5S rRNA.</text>
</comment>
<comment type="similarity">
    <text evidence="1 4 5">Belongs to the universal ribosomal protein uL5 family.</text>
</comment>
<reference evidence="8" key="1">
    <citation type="journal article" date="2018" name="Sci. Rep.">
        <title>Dynamic evolution of inverted repeats in Euglenophyta plastid genomes.</title>
        <authorList>
            <person name="Karnkowska A."/>
            <person name="Bennett M.S."/>
            <person name="Triemer R.E."/>
        </authorList>
    </citation>
    <scope>NUCLEOTIDE SEQUENCE</scope>
</reference>
<comment type="function">
    <text evidence="4">Binds 5S rRNA, forms part of the central protuberance of the 50S subunit.</text>
</comment>
<dbReference type="SUPFAM" id="SSF55282">
    <property type="entry name" value="RL5-like"/>
    <property type="match status" value="1"/>
</dbReference>
<dbReference type="GO" id="GO:0003735">
    <property type="term" value="F:structural constituent of ribosome"/>
    <property type="evidence" value="ECO:0007669"/>
    <property type="project" value="InterPro"/>
</dbReference>
<dbReference type="GO" id="GO:1990904">
    <property type="term" value="C:ribonucleoprotein complex"/>
    <property type="evidence" value="ECO:0007669"/>
    <property type="project" value="UniProtKB-KW"/>
</dbReference>
<proteinExistence type="inferred from homology"/>
<dbReference type="EMBL" id="MH898671">
    <property type="protein sequence ID" value="AYQ93562.1"/>
    <property type="molecule type" value="Genomic_DNA"/>
</dbReference>
<dbReference type="PIRSF" id="PIRSF002161">
    <property type="entry name" value="Ribosomal_L5"/>
    <property type="match status" value="1"/>
</dbReference>
<dbReference type="InterPro" id="IPR020930">
    <property type="entry name" value="Ribosomal_uL5_bac-type"/>
</dbReference>
<organism evidence="8">
    <name type="scientific">Lepocinclis playfairiana</name>
    <dbReference type="NCBI Taxonomy" id="1403386"/>
    <lineage>
        <taxon>Eukaryota</taxon>
        <taxon>Discoba</taxon>
        <taxon>Euglenozoa</taxon>
        <taxon>Euglenida</taxon>
        <taxon>Spirocuta</taxon>
        <taxon>Euglenophyceae</taxon>
        <taxon>Euglenales</taxon>
        <taxon>Phacaceae</taxon>
        <taxon>Lepocinclis</taxon>
    </lineage>
</organism>
<dbReference type="GO" id="GO:0005840">
    <property type="term" value="C:ribosome"/>
    <property type="evidence" value="ECO:0007669"/>
    <property type="project" value="UniProtKB-KW"/>
</dbReference>
<evidence type="ECO:0000256" key="4">
    <source>
        <dbReference type="HAMAP-Rule" id="MF_01333"/>
    </source>
</evidence>
<dbReference type="GO" id="GO:0009507">
    <property type="term" value="C:chloroplast"/>
    <property type="evidence" value="ECO:0007669"/>
    <property type="project" value="UniProtKB-SubCell"/>
</dbReference>
<dbReference type="Pfam" id="PF00281">
    <property type="entry name" value="Ribosomal_L5"/>
    <property type="match status" value="1"/>
</dbReference>
<dbReference type="FunFam" id="3.30.1440.10:FF:000001">
    <property type="entry name" value="50S ribosomal protein L5"/>
    <property type="match status" value="1"/>
</dbReference>
<dbReference type="NCBIfam" id="NF000585">
    <property type="entry name" value="PRK00010.1"/>
    <property type="match status" value="1"/>
</dbReference>
<accession>A0A3G3LLH1</accession>
<dbReference type="InterPro" id="IPR022803">
    <property type="entry name" value="Ribosomal_uL5_dom_sf"/>
</dbReference>
<evidence type="ECO:0000256" key="2">
    <source>
        <dbReference type="ARBA" id="ARBA00022980"/>
    </source>
</evidence>
<dbReference type="Pfam" id="PF00673">
    <property type="entry name" value="Ribosomal_L5_C"/>
    <property type="match status" value="1"/>
</dbReference>
<dbReference type="HAMAP" id="MF_01333_B">
    <property type="entry name" value="Ribosomal_uL5_B"/>
    <property type="match status" value="1"/>
</dbReference>
<dbReference type="AlphaFoldDB" id="A0A3G3LLH1"/>
<dbReference type="InterPro" id="IPR031310">
    <property type="entry name" value="Ribosomal_uL5_N"/>
</dbReference>
<name>A0A3G3LLH1_9EUGL</name>
<keyword evidence="8" id="KW-0934">Plastid</keyword>
<evidence type="ECO:0000259" key="6">
    <source>
        <dbReference type="Pfam" id="PF00281"/>
    </source>
</evidence>
<dbReference type="GO" id="GO:0006412">
    <property type="term" value="P:translation"/>
    <property type="evidence" value="ECO:0007669"/>
    <property type="project" value="UniProtKB-UniRule"/>
</dbReference>
<keyword evidence="8" id="KW-0150">Chloroplast</keyword>
<evidence type="ECO:0000313" key="8">
    <source>
        <dbReference type="EMBL" id="AYQ93562.1"/>
    </source>
</evidence>
<evidence type="ECO:0000259" key="7">
    <source>
        <dbReference type="Pfam" id="PF00673"/>
    </source>
</evidence>
<gene>
    <name evidence="4" type="primary">rpl5</name>
</gene>
<dbReference type="InterPro" id="IPR002132">
    <property type="entry name" value="Ribosomal_uL5"/>
</dbReference>
<dbReference type="Gene3D" id="3.30.1440.10">
    <property type="match status" value="1"/>
</dbReference>
<evidence type="ECO:0000256" key="3">
    <source>
        <dbReference type="ARBA" id="ARBA00023274"/>
    </source>
</evidence>
<protein>
    <recommendedName>
        <fullName evidence="4">Large ribosomal subunit protein uL5c</fullName>
    </recommendedName>
</protein>
<keyword evidence="3 4" id="KW-0687">Ribonucleoprotein</keyword>
<keyword evidence="4" id="KW-0699">rRNA-binding</keyword>
<feature type="domain" description="Large ribosomal subunit protein uL5 N-terminal" evidence="6">
    <location>
        <begin position="25"/>
        <end position="80"/>
    </location>
</feature>
<dbReference type="InterPro" id="IPR031309">
    <property type="entry name" value="Ribosomal_uL5_C"/>
</dbReference>
<dbReference type="PANTHER" id="PTHR11994">
    <property type="entry name" value="60S RIBOSOMAL PROTEIN L11-RELATED"/>
    <property type="match status" value="1"/>
</dbReference>
<keyword evidence="4" id="KW-0694">RNA-binding</keyword>
<sequence length="178" mass="20523">MHRLRKFYTDIVVPKLINQFGYKSVNDVPRIEKIVVNRGLDESCQNNKTLDALVSELTQVTGQRFYVTRSKKAISNFKLKQDVPIGMCVTLRRDKMYSFFDRLVNLALPRIRDFQGVKSSGFDRSGGFSFGLSDQSMFPEIDFDKINKFKGMDIVIVTTAKTRDETYLLLKELGMPFK</sequence>
<comment type="subcellular location">
    <subcellularLocation>
        <location evidence="4">Plastid</location>
        <location evidence="4">Chloroplast</location>
    </subcellularLocation>
</comment>
<geneLocation type="chloroplast" evidence="8"/>
<dbReference type="GO" id="GO:0019843">
    <property type="term" value="F:rRNA binding"/>
    <property type="evidence" value="ECO:0007669"/>
    <property type="project" value="UniProtKB-UniRule"/>
</dbReference>
<evidence type="ECO:0000256" key="1">
    <source>
        <dbReference type="ARBA" id="ARBA00008553"/>
    </source>
</evidence>